<evidence type="ECO:0000313" key="2">
    <source>
        <dbReference type="Proteomes" id="UP000004849"/>
    </source>
</evidence>
<dbReference type="Proteomes" id="UP000004849">
    <property type="component" value="Unassembled WGS sequence"/>
</dbReference>
<evidence type="ECO:0000313" key="1">
    <source>
        <dbReference type="EMBL" id="EEB26483.1"/>
    </source>
</evidence>
<dbReference type="AlphaFoldDB" id="B6VUS0"/>
<gene>
    <name evidence="1" type="ORF">BACDOR_01028</name>
</gene>
<accession>B6VUS0</accession>
<sequence length="126" mass="14129">MEYSEKVIGVFGDTKLIKDVLKGLNDLFSVRTSSITVKGVRDGYTAGSRKYVRHSQCMPTHRDEKGRVVCSTLPIKINSININPLKFIVMKTNKNARKNNKVQKLEKETAVKVTALAIIPKPMILL</sequence>
<reference evidence="1 2" key="1">
    <citation type="submission" date="2008-10" db="EMBL/GenBank/DDBJ databases">
        <title>Draft genome sequence of Bacteroides dorei (DSM 17855).</title>
        <authorList>
            <person name="Sudarsanam P."/>
            <person name="Ley R."/>
            <person name="Guruge J."/>
            <person name="Turnbaugh P.J."/>
            <person name="Mahowald M."/>
            <person name="Liep D."/>
            <person name="Gordon J."/>
        </authorList>
    </citation>
    <scope>NUCLEOTIDE SEQUENCE [LARGE SCALE GENOMIC DNA]</scope>
    <source>
        <strain evidence="1 2">DSM 17855</strain>
    </source>
</reference>
<protein>
    <submittedName>
        <fullName evidence="1">Uncharacterized protein</fullName>
    </submittedName>
</protein>
<proteinExistence type="predicted"/>
<dbReference type="HOGENOM" id="CLU_1977091_0_0_10"/>
<reference evidence="1 2" key="2">
    <citation type="submission" date="2008-10" db="EMBL/GenBank/DDBJ databases">
        <authorList>
            <person name="Fulton L."/>
            <person name="Clifton S."/>
            <person name="Fulton B."/>
            <person name="Xu J."/>
            <person name="Minx P."/>
            <person name="Pepin K.H."/>
            <person name="Johnson M."/>
            <person name="Thiruvilangam P."/>
            <person name="Bhonagiri V."/>
            <person name="Nash W.E."/>
            <person name="Mardis E.R."/>
            <person name="Wilson R.K."/>
        </authorList>
    </citation>
    <scope>NUCLEOTIDE SEQUENCE [LARGE SCALE GENOMIC DNA]</scope>
    <source>
        <strain evidence="1 2">DSM 17855</strain>
    </source>
</reference>
<dbReference type="EMBL" id="ABWZ01000017">
    <property type="protein sequence ID" value="EEB26483.1"/>
    <property type="molecule type" value="Genomic_DNA"/>
</dbReference>
<organism evidence="1 2">
    <name type="scientific">Phocaeicola dorei DSM 17855</name>
    <dbReference type="NCBI Taxonomy" id="483217"/>
    <lineage>
        <taxon>Bacteria</taxon>
        <taxon>Pseudomonadati</taxon>
        <taxon>Bacteroidota</taxon>
        <taxon>Bacteroidia</taxon>
        <taxon>Bacteroidales</taxon>
        <taxon>Bacteroidaceae</taxon>
        <taxon>Phocaeicola</taxon>
    </lineage>
</organism>
<name>B6VUS0_9BACT</name>